<keyword evidence="3" id="KW-0472">Membrane</keyword>
<dbReference type="EMBL" id="JPLA01000001">
    <property type="protein sequence ID" value="KLD66227.1"/>
    <property type="molecule type" value="Genomic_DNA"/>
</dbReference>
<evidence type="ECO:0000313" key="6">
    <source>
        <dbReference type="Proteomes" id="UP000035481"/>
    </source>
</evidence>
<dbReference type="SUPFAM" id="SSF52091">
    <property type="entry name" value="SpoIIaa-like"/>
    <property type="match status" value="1"/>
</dbReference>
<dbReference type="PATRIC" id="fig|1440762.4.peg.147"/>
<keyword evidence="3" id="KW-1133">Transmembrane helix</keyword>
<evidence type="ECO:0000313" key="5">
    <source>
        <dbReference type="EMBL" id="KLD66227.1"/>
    </source>
</evidence>
<evidence type="ECO:0000256" key="2">
    <source>
        <dbReference type="RuleBase" id="RU003749"/>
    </source>
</evidence>
<dbReference type="Gene3D" id="3.30.750.24">
    <property type="entry name" value="STAS domain"/>
    <property type="match status" value="1"/>
</dbReference>
<protein>
    <recommendedName>
        <fullName evidence="2">Anti-sigma factor antagonist</fullName>
    </recommendedName>
</protein>
<keyword evidence="3" id="KW-0812">Transmembrane</keyword>
<comment type="similarity">
    <text evidence="1 2">Belongs to the anti-sigma-factor antagonist family.</text>
</comment>
<dbReference type="AlphaFoldDB" id="A0A0G9HF22"/>
<name>A0A0G9HF22_9GAMM</name>
<dbReference type="PANTHER" id="PTHR33495">
    <property type="entry name" value="ANTI-SIGMA FACTOR ANTAGONIST TM_1081-RELATED-RELATED"/>
    <property type="match status" value="1"/>
</dbReference>
<evidence type="ECO:0000256" key="1">
    <source>
        <dbReference type="ARBA" id="ARBA00009013"/>
    </source>
</evidence>
<dbReference type="Pfam" id="PF01740">
    <property type="entry name" value="STAS"/>
    <property type="match status" value="1"/>
</dbReference>
<dbReference type="PROSITE" id="PS50801">
    <property type="entry name" value="STAS"/>
    <property type="match status" value="1"/>
</dbReference>
<dbReference type="CDD" id="cd07043">
    <property type="entry name" value="STAS_anti-anti-sigma_factors"/>
    <property type="match status" value="1"/>
</dbReference>
<dbReference type="InterPro" id="IPR036513">
    <property type="entry name" value="STAS_dom_sf"/>
</dbReference>
<accession>A0A0G9HF22</accession>
<reference evidence="5 6" key="1">
    <citation type="journal article" date="2015" name="Antonie Van Leeuwenhoek">
        <title>A phylogenomic and molecular marker based taxonomic framework for the order Xanthomonadales: proposal to transfer the families Algiphilaceae and Solimonadaceae to the order Nevskiales ord. nov. and to create a new family within the order Xanthomonadales, the family Rhodanobacteraceae fam. nov., containing the genus Rhodanobacter and its closest relatives.</title>
        <authorList>
            <person name="Naushad S."/>
            <person name="Adeolu M."/>
            <person name="Wong S."/>
            <person name="Sohail M."/>
            <person name="Schellhorn H.E."/>
            <person name="Gupta R.S."/>
        </authorList>
    </citation>
    <scope>NUCLEOTIDE SEQUENCE [LARGE SCALE GENOMIC DNA]</scope>
    <source>
        <strain evidence="5 6">DSM 16301</strain>
    </source>
</reference>
<comment type="caution">
    <text evidence="5">The sequence shown here is derived from an EMBL/GenBank/DDBJ whole genome shotgun (WGS) entry which is preliminary data.</text>
</comment>
<sequence>MTFSLNVENESPSRTTLHLHGRLDAQTFNEFDLAMLDVLPGLPEGGTVVLDLSALAYISSAGLRSIAKIRRTMRARNGHTLLLNPQPQVRKVFDIVKAVPLNEVFANAQELDEYLDHMQRQITGDEPASHS</sequence>
<dbReference type="InterPro" id="IPR003658">
    <property type="entry name" value="Anti-sigma_ant"/>
</dbReference>
<evidence type="ECO:0000259" key="4">
    <source>
        <dbReference type="PROSITE" id="PS50801"/>
    </source>
</evidence>
<dbReference type="NCBIfam" id="TIGR00377">
    <property type="entry name" value="ant_ant_sig"/>
    <property type="match status" value="1"/>
</dbReference>
<dbReference type="OrthoDB" id="9808221at2"/>
<gene>
    <name evidence="5" type="ORF">Y882_00750</name>
</gene>
<dbReference type="Proteomes" id="UP000035481">
    <property type="component" value="Unassembled WGS sequence"/>
</dbReference>
<dbReference type="InterPro" id="IPR002645">
    <property type="entry name" value="STAS_dom"/>
</dbReference>
<evidence type="ECO:0000256" key="3">
    <source>
        <dbReference type="SAM" id="Phobius"/>
    </source>
</evidence>
<dbReference type="GO" id="GO:0043856">
    <property type="term" value="F:anti-sigma factor antagonist activity"/>
    <property type="evidence" value="ECO:0007669"/>
    <property type="project" value="InterPro"/>
</dbReference>
<dbReference type="RefSeq" id="WP_046969925.1">
    <property type="nucleotide sequence ID" value="NZ_JPLA01000001.1"/>
</dbReference>
<feature type="transmembrane region" description="Helical" evidence="3">
    <location>
        <begin position="48"/>
        <end position="67"/>
    </location>
</feature>
<organism evidence="5 6">
    <name type="scientific">Dyella japonica DSM 16301</name>
    <dbReference type="NCBI Taxonomy" id="1440762"/>
    <lineage>
        <taxon>Bacteria</taxon>
        <taxon>Pseudomonadati</taxon>
        <taxon>Pseudomonadota</taxon>
        <taxon>Gammaproteobacteria</taxon>
        <taxon>Lysobacterales</taxon>
        <taxon>Rhodanobacteraceae</taxon>
        <taxon>Dyella</taxon>
    </lineage>
</organism>
<dbReference type="PANTHER" id="PTHR33495:SF2">
    <property type="entry name" value="ANTI-SIGMA FACTOR ANTAGONIST TM_1081-RELATED"/>
    <property type="match status" value="1"/>
</dbReference>
<feature type="domain" description="STAS" evidence="4">
    <location>
        <begin position="17"/>
        <end position="115"/>
    </location>
</feature>
<dbReference type="STRING" id="1440762.Y882_00750"/>
<proteinExistence type="inferred from homology"/>